<dbReference type="InterPro" id="IPR050817">
    <property type="entry name" value="DjlA_DnaK_co-chaperone"/>
</dbReference>
<dbReference type="AlphaFoldDB" id="A0A7S0AGG2"/>
<dbReference type="InterPro" id="IPR036869">
    <property type="entry name" value="J_dom_sf"/>
</dbReference>
<dbReference type="PRINTS" id="PR00625">
    <property type="entry name" value="JDOMAIN"/>
</dbReference>
<keyword evidence="1" id="KW-0472">Membrane</keyword>
<evidence type="ECO:0000256" key="1">
    <source>
        <dbReference type="SAM" id="Phobius"/>
    </source>
</evidence>
<dbReference type="EMBL" id="HBEG01026733">
    <property type="protein sequence ID" value="CAD8363135.1"/>
    <property type="molecule type" value="Transcribed_RNA"/>
</dbReference>
<sequence>MAVACRLSGGVPRGAPRALGPALLVLAASAPLAVWVAAAFAAPGRQRLGGRGIPRVQLHGLADGTPSPTLKPRIWDMLGLKPGADKDEIRKGYKQFVLMEHPDRTGKDDPKFKERFRVITAAYKKVMKMSDDEFWLERFDAGVTAVYRNEVNSPSLNPWERRYKEWDRKRREEEQAARDRQERMVDPAVRQFAAAVKAADAARARRATPTRPPAASQEGMLRPDQLFLGALLAGAALVFLCFLIILATSLAG</sequence>
<feature type="transmembrane region" description="Helical" evidence="1">
    <location>
        <begin position="22"/>
        <end position="42"/>
    </location>
</feature>
<dbReference type="CDD" id="cd06257">
    <property type="entry name" value="DnaJ"/>
    <property type="match status" value="1"/>
</dbReference>
<keyword evidence="1" id="KW-0812">Transmembrane</keyword>
<gene>
    <name evidence="3" type="ORF">PBAH0796_LOCUS16225</name>
</gene>
<dbReference type="InterPro" id="IPR001623">
    <property type="entry name" value="DnaJ_domain"/>
</dbReference>
<dbReference type="SMART" id="SM00271">
    <property type="entry name" value="DnaJ"/>
    <property type="match status" value="1"/>
</dbReference>
<reference evidence="3" key="1">
    <citation type="submission" date="2021-01" db="EMBL/GenBank/DDBJ databases">
        <authorList>
            <person name="Corre E."/>
            <person name="Pelletier E."/>
            <person name="Niang G."/>
            <person name="Scheremetjew M."/>
            <person name="Finn R."/>
            <person name="Kale V."/>
            <person name="Holt S."/>
            <person name="Cochrane G."/>
            <person name="Meng A."/>
            <person name="Brown T."/>
            <person name="Cohen L."/>
        </authorList>
    </citation>
    <scope>NUCLEOTIDE SEQUENCE</scope>
    <source>
        <strain evidence="3">Pbaha01</strain>
    </source>
</reference>
<accession>A0A7S0AGG2</accession>
<dbReference type="Gene3D" id="1.10.287.110">
    <property type="entry name" value="DnaJ domain"/>
    <property type="match status" value="1"/>
</dbReference>
<proteinExistence type="predicted"/>
<dbReference type="PANTHER" id="PTHR24074">
    <property type="entry name" value="CO-CHAPERONE PROTEIN DJLA"/>
    <property type="match status" value="1"/>
</dbReference>
<evidence type="ECO:0000313" key="3">
    <source>
        <dbReference type="EMBL" id="CAD8363135.1"/>
    </source>
</evidence>
<name>A0A7S0AGG2_9DINO</name>
<dbReference type="SUPFAM" id="SSF46565">
    <property type="entry name" value="Chaperone J-domain"/>
    <property type="match status" value="1"/>
</dbReference>
<dbReference type="Pfam" id="PF00226">
    <property type="entry name" value="DnaJ"/>
    <property type="match status" value="1"/>
</dbReference>
<dbReference type="PROSITE" id="PS50076">
    <property type="entry name" value="DNAJ_2"/>
    <property type="match status" value="1"/>
</dbReference>
<evidence type="ECO:0000259" key="2">
    <source>
        <dbReference type="PROSITE" id="PS50076"/>
    </source>
</evidence>
<protein>
    <recommendedName>
        <fullName evidence="2">J domain-containing protein</fullName>
    </recommendedName>
</protein>
<keyword evidence="1" id="KW-1133">Transmembrane helix</keyword>
<feature type="domain" description="J" evidence="2">
    <location>
        <begin position="73"/>
        <end position="140"/>
    </location>
</feature>
<feature type="transmembrane region" description="Helical" evidence="1">
    <location>
        <begin position="226"/>
        <end position="251"/>
    </location>
</feature>
<organism evidence="3">
    <name type="scientific">Pyrodinium bahamense</name>
    <dbReference type="NCBI Taxonomy" id="73915"/>
    <lineage>
        <taxon>Eukaryota</taxon>
        <taxon>Sar</taxon>
        <taxon>Alveolata</taxon>
        <taxon>Dinophyceae</taxon>
        <taxon>Gonyaulacales</taxon>
        <taxon>Pyrocystaceae</taxon>
        <taxon>Pyrodinium</taxon>
    </lineage>
</organism>